<dbReference type="AlphaFoldDB" id="A0A0F9B663"/>
<dbReference type="EMBL" id="LAZR01050973">
    <property type="protein sequence ID" value="KKK86164.1"/>
    <property type="molecule type" value="Genomic_DNA"/>
</dbReference>
<accession>A0A0F9B663</accession>
<comment type="caution">
    <text evidence="1">The sequence shown here is derived from an EMBL/GenBank/DDBJ whole genome shotgun (WGS) entry which is preliminary data.</text>
</comment>
<organism evidence="1">
    <name type="scientific">marine sediment metagenome</name>
    <dbReference type="NCBI Taxonomy" id="412755"/>
    <lineage>
        <taxon>unclassified sequences</taxon>
        <taxon>metagenomes</taxon>
        <taxon>ecological metagenomes</taxon>
    </lineage>
</organism>
<sequence>SEVDVLHRFLIPLLQFLVEGDVLVDGQRFPARVPGDELSFGVGQAGIAGQPSDALVAEGMGRGPNPGLLCVLLDDLLHAPR</sequence>
<proteinExistence type="predicted"/>
<protein>
    <submittedName>
        <fullName evidence="1">Uncharacterized protein</fullName>
    </submittedName>
</protein>
<feature type="non-terminal residue" evidence="1">
    <location>
        <position position="1"/>
    </location>
</feature>
<name>A0A0F9B663_9ZZZZ</name>
<gene>
    <name evidence="1" type="ORF">LCGC14_2765970</name>
</gene>
<evidence type="ECO:0000313" key="1">
    <source>
        <dbReference type="EMBL" id="KKK86164.1"/>
    </source>
</evidence>
<reference evidence="1" key="1">
    <citation type="journal article" date="2015" name="Nature">
        <title>Complex archaea that bridge the gap between prokaryotes and eukaryotes.</title>
        <authorList>
            <person name="Spang A."/>
            <person name="Saw J.H."/>
            <person name="Jorgensen S.L."/>
            <person name="Zaremba-Niedzwiedzka K."/>
            <person name="Martijn J."/>
            <person name="Lind A.E."/>
            <person name="van Eijk R."/>
            <person name="Schleper C."/>
            <person name="Guy L."/>
            <person name="Ettema T.J."/>
        </authorList>
    </citation>
    <scope>NUCLEOTIDE SEQUENCE</scope>
</reference>